<dbReference type="Gene3D" id="3.40.50.150">
    <property type="entry name" value="Vaccinia Virus protein VP39"/>
    <property type="match status" value="1"/>
</dbReference>
<dbReference type="PANTHER" id="PTHR43861">
    <property type="entry name" value="TRANS-ACONITATE 2-METHYLTRANSFERASE-RELATED"/>
    <property type="match status" value="1"/>
</dbReference>
<evidence type="ECO:0008006" key="3">
    <source>
        <dbReference type="Google" id="ProtNLM"/>
    </source>
</evidence>
<evidence type="ECO:0000313" key="1">
    <source>
        <dbReference type="EMBL" id="OGY12909.1"/>
    </source>
</evidence>
<sequence length="271" mass="30705">MKKCLACRSDLSKYITVDGYKIYKCAVCGLGETEEIILPDYKDYHRDKTYLQEGAQFKNIFVKRLQIIAKFSSPGKILEVGSSVGTLLSLFKDEGWEVLGVEPSRFAAKQATGRGIPTKETTFEKTTLIGNSFDVVIFNHVLEHVEDPSRVLNKTCKVLKKDGLVLVDVPNFGSLNSRIWGTKWGYLYPSEHKWHFTKDSLSRLMSQSGFDVAYSETRSGIWDYGDPQSEIWQSLTSFKRRFFKNLLFLIPDYIVSVLGQGSGLTVVGRKK</sequence>
<accession>A0A1G1VBX9</accession>
<name>A0A1G1VBX9_9BACT</name>
<dbReference type="EMBL" id="MHCA01000004">
    <property type="protein sequence ID" value="OGY12909.1"/>
    <property type="molecule type" value="Genomic_DNA"/>
</dbReference>
<organism evidence="1 2">
    <name type="scientific">Candidatus Blackburnbacteria bacterium RIFCSPHIGHO2_12_FULL_41_13b</name>
    <dbReference type="NCBI Taxonomy" id="1797517"/>
    <lineage>
        <taxon>Bacteria</taxon>
        <taxon>Candidatus Blackburniibacteriota</taxon>
    </lineage>
</organism>
<gene>
    <name evidence="1" type="ORF">A3F61_00595</name>
</gene>
<comment type="caution">
    <text evidence="1">The sequence shown here is derived from an EMBL/GenBank/DDBJ whole genome shotgun (WGS) entry which is preliminary data.</text>
</comment>
<dbReference type="Proteomes" id="UP000178272">
    <property type="component" value="Unassembled WGS sequence"/>
</dbReference>
<dbReference type="AlphaFoldDB" id="A0A1G1VBX9"/>
<evidence type="ECO:0000313" key="2">
    <source>
        <dbReference type="Proteomes" id="UP000178272"/>
    </source>
</evidence>
<dbReference type="STRING" id="1797517.A3F61_00595"/>
<dbReference type="SUPFAM" id="SSF53335">
    <property type="entry name" value="S-adenosyl-L-methionine-dependent methyltransferases"/>
    <property type="match status" value="1"/>
</dbReference>
<dbReference type="Pfam" id="PF13489">
    <property type="entry name" value="Methyltransf_23"/>
    <property type="match status" value="1"/>
</dbReference>
<protein>
    <recommendedName>
        <fullName evidence="3">Methyltransferase type 11 domain-containing protein</fullName>
    </recommendedName>
</protein>
<reference evidence="1 2" key="1">
    <citation type="journal article" date="2016" name="Nat. Commun.">
        <title>Thousands of microbial genomes shed light on interconnected biogeochemical processes in an aquifer system.</title>
        <authorList>
            <person name="Anantharaman K."/>
            <person name="Brown C.T."/>
            <person name="Hug L.A."/>
            <person name="Sharon I."/>
            <person name="Castelle C.J."/>
            <person name="Probst A.J."/>
            <person name="Thomas B.C."/>
            <person name="Singh A."/>
            <person name="Wilkins M.J."/>
            <person name="Karaoz U."/>
            <person name="Brodie E.L."/>
            <person name="Williams K.H."/>
            <person name="Hubbard S.S."/>
            <person name="Banfield J.F."/>
        </authorList>
    </citation>
    <scope>NUCLEOTIDE SEQUENCE [LARGE SCALE GENOMIC DNA]</scope>
</reference>
<dbReference type="CDD" id="cd02440">
    <property type="entry name" value="AdoMet_MTases"/>
    <property type="match status" value="1"/>
</dbReference>
<dbReference type="InterPro" id="IPR029063">
    <property type="entry name" value="SAM-dependent_MTases_sf"/>
</dbReference>
<proteinExistence type="predicted"/>